<dbReference type="Proteomes" id="UP000613193">
    <property type="component" value="Unassembled WGS sequence"/>
</dbReference>
<comment type="caution">
    <text evidence="6">The sequence shown here is derived from an EMBL/GenBank/DDBJ whole genome shotgun (WGS) entry which is preliminary data.</text>
</comment>
<evidence type="ECO:0000256" key="3">
    <source>
        <dbReference type="ARBA" id="ARBA00023157"/>
    </source>
</evidence>
<dbReference type="GO" id="GO:0030313">
    <property type="term" value="C:cell envelope"/>
    <property type="evidence" value="ECO:0007669"/>
    <property type="project" value="UniProtKB-SubCell"/>
</dbReference>
<reference evidence="6" key="1">
    <citation type="submission" date="2020-12" db="EMBL/GenBank/DDBJ databases">
        <title>Bacterial novel species Mucilaginibacter sp. SD-g isolated from soil.</title>
        <authorList>
            <person name="Jung H.-Y."/>
        </authorList>
    </citation>
    <scope>NUCLEOTIDE SEQUENCE</scope>
    <source>
        <strain evidence="6">SD-g</strain>
    </source>
</reference>
<name>A0A934PTI7_9SPHI</name>
<dbReference type="Gene3D" id="3.40.30.10">
    <property type="entry name" value="Glutaredoxin"/>
    <property type="match status" value="1"/>
</dbReference>
<dbReference type="CDD" id="cd02966">
    <property type="entry name" value="TlpA_like_family"/>
    <property type="match status" value="1"/>
</dbReference>
<accession>A0A934PTI7</accession>
<evidence type="ECO:0000313" key="7">
    <source>
        <dbReference type="Proteomes" id="UP000613193"/>
    </source>
</evidence>
<evidence type="ECO:0000313" key="6">
    <source>
        <dbReference type="EMBL" id="MBK0378896.1"/>
    </source>
</evidence>
<organism evidence="6 7">
    <name type="scientific">Mucilaginibacter segetis</name>
    <dbReference type="NCBI Taxonomy" id="2793071"/>
    <lineage>
        <taxon>Bacteria</taxon>
        <taxon>Pseudomonadati</taxon>
        <taxon>Bacteroidota</taxon>
        <taxon>Sphingobacteriia</taxon>
        <taxon>Sphingobacteriales</taxon>
        <taxon>Sphingobacteriaceae</taxon>
        <taxon>Mucilaginibacter</taxon>
    </lineage>
</organism>
<keyword evidence="4" id="KW-0676">Redox-active center</keyword>
<dbReference type="SUPFAM" id="SSF52833">
    <property type="entry name" value="Thioredoxin-like"/>
    <property type="match status" value="1"/>
</dbReference>
<evidence type="ECO:0000256" key="2">
    <source>
        <dbReference type="ARBA" id="ARBA00022748"/>
    </source>
</evidence>
<sequence length="518" mass="59702">MNFNKLLLIPLLFLLYYTKAYAGYVFVKYTIEKDSTLHLKHSVTDYMLDIVSDNWDHVDVNSTKGLAIQKQIIENAPGKETVLIKYTFNRSGTFFITDIFGHEILLDESMDGDTIDLKLTRTKPLAKNSAGRSGDYLNDSISSTKFYVIDYPDKYKYMGFFDSLAYIHGDLHAGGGNYSFKQLEHNIALYLSLVNKVYADRVKFYRDFIHRYNMPAGLRYDAFKEIQFAYYNDLLDPLMEWDADLYNDYPPAMQDSLKSIGNDLNNDHLFADISFYRSVLVYYSYLNIGGKLTSLREQADDEHIINRLNYANQALKGKTKGYFLAWLMNIASNQNLKDTFNALYKSYDGKTSDAGVNKTVESLNEIVNGNDNIPPQQMLNMVFENSGHQQVNFDQVVNKNVILIDCWATWCIPCREQMPALNVLAEEYADRVQFISLSADQSVSKWDAWLLKDVNANKYITQLHAPDAIEHRFFKLLHINAIPRYILVSREGKLLNTTMPFPSETAAFKKELEKYLKN</sequence>
<dbReference type="RefSeq" id="WP_200065343.1">
    <property type="nucleotide sequence ID" value="NZ_JAEHFW010000001.1"/>
</dbReference>
<keyword evidence="2" id="KW-0201">Cytochrome c-type biogenesis</keyword>
<dbReference type="InterPro" id="IPR050553">
    <property type="entry name" value="Thioredoxin_ResA/DsbE_sf"/>
</dbReference>
<keyword evidence="3" id="KW-1015">Disulfide bond</keyword>
<evidence type="ECO:0000256" key="1">
    <source>
        <dbReference type="ARBA" id="ARBA00004196"/>
    </source>
</evidence>
<feature type="domain" description="Thioredoxin" evidence="5">
    <location>
        <begin position="367"/>
        <end position="518"/>
    </location>
</feature>
<dbReference type="PROSITE" id="PS51352">
    <property type="entry name" value="THIOREDOXIN_2"/>
    <property type="match status" value="1"/>
</dbReference>
<dbReference type="GO" id="GO:0017004">
    <property type="term" value="P:cytochrome complex assembly"/>
    <property type="evidence" value="ECO:0007669"/>
    <property type="project" value="UniProtKB-KW"/>
</dbReference>
<dbReference type="InterPro" id="IPR013766">
    <property type="entry name" value="Thioredoxin_domain"/>
</dbReference>
<dbReference type="EMBL" id="JAEHFW010000001">
    <property type="protein sequence ID" value="MBK0378896.1"/>
    <property type="molecule type" value="Genomic_DNA"/>
</dbReference>
<proteinExistence type="predicted"/>
<dbReference type="PANTHER" id="PTHR42852">
    <property type="entry name" value="THIOL:DISULFIDE INTERCHANGE PROTEIN DSBE"/>
    <property type="match status" value="1"/>
</dbReference>
<gene>
    <name evidence="6" type="ORF">I5M19_06235</name>
</gene>
<comment type="subcellular location">
    <subcellularLocation>
        <location evidence="1">Cell envelope</location>
    </subcellularLocation>
</comment>
<evidence type="ECO:0000256" key="4">
    <source>
        <dbReference type="ARBA" id="ARBA00023284"/>
    </source>
</evidence>
<keyword evidence="7" id="KW-1185">Reference proteome</keyword>
<evidence type="ECO:0000259" key="5">
    <source>
        <dbReference type="PROSITE" id="PS51352"/>
    </source>
</evidence>
<dbReference type="PANTHER" id="PTHR42852:SF6">
    <property type="entry name" value="THIOL:DISULFIDE INTERCHANGE PROTEIN DSBE"/>
    <property type="match status" value="1"/>
</dbReference>
<dbReference type="Pfam" id="PF13905">
    <property type="entry name" value="Thioredoxin_8"/>
    <property type="match status" value="1"/>
</dbReference>
<dbReference type="InterPro" id="IPR012336">
    <property type="entry name" value="Thioredoxin-like_fold"/>
</dbReference>
<protein>
    <submittedName>
        <fullName evidence="6">TlpA family protein disulfide reductase</fullName>
    </submittedName>
</protein>
<dbReference type="AlphaFoldDB" id="A0A934PTI7"/>
<dbReference type="InterPro" id="IPR036249">
    <property type="entry name" value="Thioredoxin-like_sf"/>
</dbReference>